<dbReference type="GO" id="GO:0005737">
    <property type="term" value="C:cytoplasm"/>
    <property type="evidence" value="ECO:0007669"/>
    <property type="project" value="TreeGrafter"/>
</dbReference>
<dbReference type="Pfam" id="PF01266">
    <property type="entry name" value="DAO"/>
    <property type="match status" value="1"/>
</dbReference>
<evidence type="ECO:0000313" key="3">
    <source>
        <dbReference type="EMBL" id="KAJ8992414.1"/>
    </source>
</evidence>
<protein>
    <recommendedName>
        <fullName evidence="2">FAD dependent oxidoreductase domain-containing protein</fullName>
    </recommendedName>
</protein>
<accession>A0AAN6IV38</accession>
<gene>
    <name evidence="3" type="ORF">HRR80_003518</name>
</gene>
<dbReference type="InterPro" id="IPR036188">
    <property type="entry name" value="FAD/NAD-bd_sf"/>
</dbReference>
<dbReference type="EMBL" id="JAJGCB010000005">
    <property type="protein sequence ID" value="KAJ8992414.1"/>
    <property type="molecule type" value="Genomic_DNA"/>
</dbReference>
<evidence type="ECO:0000256" key="1">
    <source>
        <dbReference type="SAM" id="MobiDB-lite"/>
    </source>
</evidence>
<dbReference type="SUPFAM" id="SSF51905">
    <property type="entry name" value="FAD/NAD(P)-binding domain"/>
    <property type="match status" value="1"/>
</dbReference>
<feature type="domain" description="FAD dependent oxidoreductase" evidence="2">
    <location>
        <begin position="42"/>
        <end position="441"/>
    </location>
</feature>
<name>A0AAN6IV38_EXODE</name>
<dbReference type="Gene3D" id="3.50.50.60">
    <property type="entry name" value="FAD/NAD(P)-binding domain"/>
    <property type="match status" value="1"/>
</dbReference>
<dbReference type="InterPro" id="IPR006076">
    <property type="entry name" value="FAD-dep_OxRdtase"/>
</dbReference>
<dbReference type="PANTHER" id="PTHR13847">
    <property type="entry name" value="SARCOSINE DEHYDROGENASE-RELATED"/>
    <property type="match status" value="1"/>
</dbReference>
<dbReference type="Gene3D" id="3.30.9.10">
    <property type="entry name" value="D-Amino Acid Oxidase, subunit A, domain 2"/>
    <property type="match status" value="1"/>
</dbReference>
<feature type="region of interest" description="Disordered" evidence="1">
    <location>
        <begin position="1"/>
        <end position="28"/>
    </location>
</feature>
<dbReference type="AlphaFoldDB" id="A0AAN6IV38"/>
<proteinExistence type="predicted"/>
<evidence type="ECO:0000259" key="2">
    <source>
        <dbReference type="Pfam" id="PF01266"/>
    </source>
</evidence>
<reference evidence="3" key="1">
    <citation type="submission" date="2023-01" db="EMBL/GenBank/DDBJ databases">
        <title>Exophiala dermititidis isolated from Cystic Fibrosis Patient.</title>
        <authorList>
            <person name="Kurbessoian T."/>
            <person name="Crocker A."/>
            <person name="Murante D."/>
            <person name="Hogan D.A."/>
            <person name="Stajich J.E."/>
        </authorList>
    </citation>
    <scope>NUCLEOTIDE SEQUENCE</scope>
    <source>
        <strain evidence="3">Ex8</strain>
    </source>
</reference>
<comment type="caution">
    <text evidence="3">The sequence shown here is derived from an EMBL/GenBank/DDBJ whole genome shotgun (WGS) entry which is preliminary data.</text>
</comment>
<dbReference type="PANTHER" id="PTHR13847:SF284">
    <property type="entry name" value="FAD DEPENDENT OXIDOREDUCTASE DOMAIN-CONTAINING PROTEIN"/>
    <property type="match status" value="1"/>
</dbReference>
<evidence type="ECO:0000313" key="4">
    <source>
        <dbReference type="Proteomes" id="UP001161757"/>
    </source>
</evidence>
<sequence>MEQRSKIPPGLPRENPTKSYWQDPPSDIADCRTTPDLPIHADVVIIGSGISGASISYNLLSSEPNLKVVMLEARQAASGASGRNGGHTKPATYRSFSDNVHSVGAEDAMKITRLEQTTMEAVHAFAHKHQIDCDSHRCHTVDVFYDLEQLQAARESVALMEKLMDPQNCPKHIFHDGKTTAERFLAQDSMGAVEYESGSLNAYKFTIGILKLALQKGLNLQCNTPAIRISKSDTTNRNASSVLWTISTASRGTITTPKLVLATNAYSAHLYPPLQGVVVPLRGVVTAQRPGQSISQRSCGRGRLDTTYSFVHEGDFEYMITRPSRDQTDINSNFDIVIGGGMHVAPRGGLDEYGNTDDTTYDKASAEYLLQCTKNKYFNNIWGPDNPDGQCRSIWSGIMAFSADGYPFVGPVPGEQGLFLHVSFQGHGMVLCFSCAKAVASMILGGGKNGEQDDAADSSKHSMSSLDSWFPNCYRVTSERLSRKFTDDYIP</sequence>
<organism evidence="3 4">
    <name type="scientific">Exophiala dermatitidis</name>
    <name type="common">Black yeast-like fungus</name>
    <name type="synonym">Wangiella dermatitidis</name>
    <dbReference type="NCBI Taxonomy" id="5970"/>
    <lineage>
        <taxon>Eukaryota</taxon>
        <taxon>Fungi</taxon>
        <taxon>Dikarya</taxon>
        <taxon>Ascomycota</taxon>
        <taxon>Pezizomycotina</taxon>
        <taxon>Eurotiomycetes</taxon>
        <taxon>Chaetothyriomycetidae</taxon>
        <taxon>Chaetothyriales</taxon>
        <taxon>Herpotrichiellaceae</taxon>
        <taxon>Exophiala</taxon>
    </lineage>
</organism>
<dbReference type="Proteomes" id="UP001161757">
    <property type="component" value="Unassembled WGS sequence"/>
</dbReference>